<dbReference type="Proteomes" id="UP001562159">
    <property type="component" value="Unassembled WGS sequence"/>
</dbReference>
<reference evidence="1 2" key="1">
    <citation type="submission" date="2024-07" db="EMBL/GenBank/DDBJ databases">
        <title>Molecular mechanisms and environmental adaptations of flagellar loss and biofilm growth of Rhodanobacter under environmental stress.</title>
        <authorList>
            <person name="Chen M."/>
        </authorList>
    </citation>
    <scope>NUCLEOTIDE SEQUENCE [LARGE SCALE GENOMIC DNA]</scope>
    <source>
        <strain evidence="1 2">RS22</strain>
    </source>
</reference>
<accession>A0ABV4AVX2</accession>
<comment type="caution">
    <text evidence="1">The sequence shown here is derived from an EMBL/GenBank/DDBJ whole genome shotgun (WGS) entry which is preliminary data.</text>
</comment>
<name>A0ABV4AVX2_9GAMM</name>
<dbReference type="EMBL" id="JBGBPY010000001">
    <property type="protein sequence ID" value="MEY2184331.1"/>
    <property type="molecule type" value="Genomic_DNA"/>
</dbReference>
<gene>
    <name evidence="1" type="ORF">AB7878_18135</name>
</gene>
<proteinExistence type="predicted"/>
<sequence>MGRTRSRLPWRYDDQRQEFITPAGVITLHELAGLRYGLATSHIDLVGPWTGWRIRGALLKAPRGAEMTVRPEIAAQFGRWLRDVETREAAAYGTRPPNARPTLYLIKS</sequence>
<evidence type="ECO:0000313" key="1">
    <source>
        <dbReference type="EMBL" id="MEY2184331.1"/>
    </source>
</evidence>
<keyword evidence="2" id="KW-1185">Reference proteome</keyword>
<evidence type="ECO:0000313" key="2">
    <source>
        <dbReference type="Proteomes" id="UP001562159"/>
    </source>
</evidence>
<protein>
    <submittedName>
        <fullName evidence="1">Uncharacterized protein</fullName>
    </submittedName>
</protein>
<organism evidence="1 2">
    <name type="scientific">Rhodanobacter humi</name>
    <dbReference type="NCBI Taxonomy" id="1888173"/>
    <lineage>
        <taxon>Bacteria</taxon>
        <taxon>Pseudomonadati</taxon>
        <taxon>Pseudomonadota</taxon>
        <taxon>Gammaproteobacteria</taxon>
        <taxon>Lysobacterales</taxon>
        <taxon>Rhodanobacteraceae</taxon>
        <taxon>Rhodanobacter</taxon>
    </lineage>
</organism>